<reference evidence="2 3" key="1">
    <citation type="submission" date="2018-10" db="EMBL/GenBank/DDBJ databases">
        <title>Sequencing the genomes of 1000 actinobacteria strains.</title>
        <authorList>
            <person name="Klenk H.-P."/>
        </authorList>
    </citation>
    <scope>NUCLEOTIDE SEQUENCE [LARGE SCALE GENOMIC DNA]</scope>
    <source>
        <strain evidence="2 3">DSM 45175</strain>
    </source>
</reference>
<dbReference type="GO" id="GO:0010333">
    <property type="term" value="F:terpene synthase activity"/>
    <property type="evidence" value="ECO:0007669"/>
    <property type="project" value="InterPro"/>
</dbReference>
<dbReference type="Proteomes" id="UP000277671">
    <property type="component" value="Unassembled WGS sequence"/>
</dbReference>
<evidence type="ECO:0000259" key="1">
    <source>
        <dbReference type="Pfam" id="PF13243"/>
    </source>
</evidence>
<accession>A0A495JBW7</accession>
<dbReference type="Gene3D" id="1.50.10.20">
    <property type="match status" value="1"/>
</dbReference>
<dbReference type="InterPro" id="IPR032696">
    <property type="entry name" value="SQ_cyclase_C"/>
</dbReference>
<sequence>MSTRPGPAADRGGVAADAEKLVAGLLRDPWGRVAPSVYESARLITLAPWLTGHAERLRFVLAAQRADGGWGPPGGYALVPTLSAVESLLTVLRADEAGSPPAVRRTEVLASVERALVTLGGWLGDEGPNVPDTPAVDLIVPALVEAINVRLDRLPADSLTPQARTPLGLPRGMGGDRLVGVRRLIASGARVPAKLAHSFEVVGAAAGAPPGVGPGRLGTVGASPAATAAWIAVAGAARGARSHLRELALRQGGPVPCPIPITVFERAWVSSGLARVGIPLRARRELVESLTAALGPTGASTGPGLPTDADTTSVTLYALGHLGAPVAPESLWGYDTGGHFATWPGEDGASVTTNAHVLDAFGQHLATRPAAESRYAAVVHRLSGWLRDQQRADGAWHDRWHASPYYATACAVLALHEYGRGPALAQAVDRAVDWVLGSQRPDGSWGRWSGTAEETAYALHVLLGLGRSTRGRLAEAVRGGRAYLRRTAGRQPQTALWHGKELYAPAAIVESVTLAALHLAASRAELESSAAPF</sequence>
<gene>
    <name evidence="2" type="ORF">BDK92_0630</name>
</gene>
<dbReference type="SUPFAM" id="SSF48239">
    <property type="entry name" value="Terpenoid cyclases/Protein prenyltransferases"/>
    <property type="match status" value="1"/>
</dbReference>
<proteinExistence type="predicted"/>
<dbReference type="UniPathway" id="UPA00337"/>
<evidence type="ECO:0000313" key="3">
    <source>
        <dbReference type="Proteomes" id="UP000277671"/>
    </source>
</evidence>
<dbReference type="Pfam" id="PF13243">
    <property type="entry name" value="SQHop_cyclase_C"/>
    <property type="match status" value="1"/>
</dbReference>
<comment type="caution">
    <text evidence="2">The sequence shown here is derived from an EMBL/GenBank/DDBJ whole genome shotgun (WGS) entry which is preliminary data.</text>
</comment>
<dbReference type="GO" id="GO:0016740">
    <property type="term" value="F:transferase activity"/>
    <property type="evidence" value="ECO:0007669"/>
    <property type="project" value="UniProtKB-KW"/>
</dbReference>
<dbReference type="PANTHER" id="PTHR31739:SF25">
    <property type="entry name" value="(E,E)-GERANYLLINALOOL SYNTHASE"/>
    <property type="match status" value="1"/>
</dbReference>
<dbReference type="RefSeq" id="WP_121154398.1">
    <property type="nucleotide sequence ID" value="NZ_RBKT01000001.1"/>
</dbReference>
<dbReference type="InterPro" id="IPR050148">
    <property type="entry name" value="Terpene_synthase-like"/>
</dbReference>
<dbReference type="OrthoDB" id="9758578at2"/>
<keyword evidence="3" id="KW-1185">Reference proteome</keyword>
<organism evidence="2 3">
    <name type="scientific">Micromonospora pisi</name>
    <dbReference type="NCBI Taxonomy" id="589240"/>
    <lineage>
        <taxon>Bacteria</taxon>
        <taxon>Bacillati</taxon>
        <taxon>Actinomycetota</taxon>
        <taxon>Actinomycetes</taxon>
        <taxon>Micromonosporales</taxon>
        <taxon>Micromonosporaceae</taxon>
        <taxon>Micromonospora</taxon>
    </lineage>
</organism>
<keyword evidence="2" id="KW-0808">Transferase</keyword>
<dbReference type="PANTHER" id="PTHR31739">
    <property type="entry name" value="ENT-COPALYL DIPHOSPHATE SYNTHASE, CHLOROPLASTIC"/>
    <property type="match status" value="1"/>
</dbReference>
<dbReference type="GO" id="GO:0016102">
    <property type="term" value="P:diterpenoid biosynthetic process"/>
    <property type="evidence" value="ECO:0007669"/>
    <property type="project" value="TreeGrafter"/>
</dbReference>
<dbReference type="AlphaFoldDB" id="A0A495JBW7"/>
<dbReference type="EMBL" id="RBKT01000001">
    <property type="protein sequence ID" value="RKR86405.1"/>
    <property type="molecule type" value="Genomic_DNA"/>
</dbReference>
<protein>
    <submittedName>
        <fullName evidence="2">Prenyltransferase/squalene oxidase-like repeat protein</fullName>
    </submittedName>
</protein>
<evidence type="ECO:0000313" key="2">
    <source>
        <dbReference type="EMBL" id="RKR86405.1"/>
    </source>
</evidence>
<feature type="domain" description="Squalene cyclase C-terminal" evidence="1">
    <location>
        <begin position="349"/>
        <end position="476"/>
    </location>
</feature>
<dbReference type="InterPro" id="IPR008930">
    <property type="entry name" value="Terpenoid_cyclase/PrenylTrfase"/>
</dbReference>
<name>A0A495JBW7_9ACTN</name>
<dbReference type="GO" id="GO:0000287">
    <property type="term" value="F:magnesium ion binding"/>
    <property type="evidence" value="ECO:0007669"/>
    <property type="project" value="TreeGrafter"/>
</dbReference>